<protein>
    <recommendedName>
        <fullName evidence="6">Regulatory protein GemA</fullName>
    </recommendedName>
</protein>
<dbReference type="RefSeq" id="WP_011971531.1">
    <property type="nucleotide sequence ID" value="NC_009633.1"/>
</dbReference>
<dbReference type="EMBL" id="CP000724">
    <property type="protein sequence ID" value="ABR46623.1"/>
    <property type="molecule type" value="Genomic_DNA"/>
</dbReference>
<dbReference type="OrthoDB" id="344687at2"/>
<evidence type="ECO:0000256" key="1">
    <source>
        <dbReference type="SAM" id="MobiDB-lite"/>
    </source>
</evidence>
<name>A6TKA5_ALKMQ</name>
<dbReference type="EMBL" id="CP000724">
    <property type="protein sequence ID" value="ABR48096.1"/>
    <property type="molecule type" value="Genomic_DNA"/>
</dbReference>
<dbReference type="InterPro" id="IPR009363">
    <property type="entry name" value="Phage_Mu_Gp16"/>
</dbReference>
<keyword evidence="5" id="KW-1185">Reference proteome</keyword>
<dbReference type="KEGG" id="amt:Amet_1933"/>
<sequence length="142" mass="16712">MEVITGLQIKKIWATAREIGLEKEDLYTIIYRESKKESMKQLTKAQANKVIDAMVRPKKKKKQKRTDDGGRSSTKAQRQTIYRMTEELGWNNDNDRINGFVKKMFEVERLEWLDGYGCSRLIEILKKMIKRIEVEKVVEKDG</sequence>
<evidence type="ECO:0000313" key="4">
    <source>
        <dbReference type="EMBL" id="ABR50461.1"/>
    </source>
</evidence>
<reference evidence="5" key="2">
    <citation type="journal article" date="2016" name="Genome Announc.">
        <title>Complete genome sequence of Alkaliphilus metalliredigens strain QYMF, an alkaliphilic and metal-reducing bacterium isolated from borax-contaminated leachate ponds.</title>
        <authorList>
            <person name="Hwang C."/>
            <person name="Copeland A."/>
            <person name="Lucas S."/>
            <person name="Lapidus A."/>
            <person name="Barry K."/>
            <person name="Detter J.C."/>
            <person name="Glavina Del Rio T."/>
            <person name="Hammon N."/>
            <person name="Israni S."/>
            <person name="Dalin E."/>
            <person name="Tice H."/>
            <person name="Pitluck S."/>
            <person name="Chertkov O."/>
            <person name="Brettin T."/>
            <person name="Bruce D."/>
            <person name="Han C."/>
            <person name="Schmutz J."/>
            <person name="Larimer F."/>
            <person name="Land M.L."/>
            <person name="Hauser L."/>
            <person name="Kyrpides N."/>
            <person name="Mikhailova N."/>
            <person name="Ye Q."/>
            <person name="Zhou J."/>
            <person name="Richardson P."/>
            <person name="Fields M.W."/>
        </authorList>
    </citation>
    <scope>NUCLEOTIDE SEQUENCE [LARGE SCALE GENOMIC DNA]</scope>
    <source>
        <strain evidence="5">QYMF</strain>
    </source>
</reference>
<proteinExistence type="predicted"/>
<dbReference type="KEGG" id="amt:Amet_0395"/>
<dbReference type="eggNOG" id="COG4382">
    <property type="taxonomic scope" value="Bacteria"/>
</dbReference>
<accession>A6TKA5</accession>
<dbReference type="Pfam" id="PF06252">
    <property type="entry name" value="GemA"/>
    <property type="match status" value="1"/>
</dbReference>
<dbReference type="EMBL" id="CP000724">
    <property type="protein sequence ID" value="ABR50461.1"/>
    <property type="molecule type" value="Genomic_DNA"/>
</dbReference>
<dbReference type="KEGG" id="amt:Amet_4387"/>
<dbReference type="HOGENOM" id="CLU_121324_0_0_9"/>
<dbReference type="AlphaFoldDB" id="A6TKA5"/>
<evidence type="ECO:0000313" key="3">
    <source>
        <dbReference type="EMBL" id="ABR48096.1"/>
    </source>
</evidence>
<dbReference type="STRING" id="293826.Amet_0395"/>
<reference evidence="2" key="1">
    <citation type="submission" date="2007-06" db="EMBL/GenBank/DDBJ databases">
        <title>Complete sequence of Alkaliphilus metalliredigens QYMF.</title>
        <authorList>
            <consortium name="US DOE Joint Genome Institute"/>
            <person name="Copeland A."/>
            <person name="Lucas S."/>
            <person name="Lapidus A."/>
            <person name="Barry K."/>
            <person name="Detter J.C."/>
            <person name="Glavina del Rio T."/>
            <person name="Hammon N."/>
            <person name="Israni S."/>
            <person name="Dalin E."/>
            <person name="Tice H."/>
            <person name="Pitluck S."/>
            <person name="Chertkov O."/>
            <person name="Brettin T."/>
            <person name="Bruce D."/>
            <person name="Han C."/>
            <person name="Schmutz J."/>
            <person name="Larimer F."/>
            <person name="Land M."/>
            <person name="Hauser L."/>
            <person name="Kyrpides N."/>
            <person name="Mikhailova N."/>
            <person name="Ye Q."/>
            <person name="Zhou J."/>
            <person name="Fields M."/>
            <person name="Richardson P."/>
        </authorList>
    </citation>
    <scope>NUCLEOTIDE SEQUENCE</scope>
    <source>
        <strain evidence="2">QYMF</strain>
    </source>
</reference>
<evidence type="ECO:0000313" key="2">
    <source>
        <dbReference type="EMBL" id="ABR46623.1"/>
    </source>
</evidence>
<feature type="region of interest" description="Disordered" evidence="1">
    <location>
        <begin position="52"/>
        <end position="79"/>
    </location>
</feature>
<dbReference type="Proteomes" id="UP000001572">
    <property type="component" value="Chromosome"/>
</dbReference>
<evidence type="ECO:0000313" key="5">
    <source>
        <dbReference type="Proteomes" id="UP000001572"/>
    </source>
</evidence>
<evidence type="ECO:0008006" key="6">
    <source>
        <dbReference type="Google" id="ProtNLM"/>
    </source>
</evidence>
<organism evidence="2 5">
    <name type="scientific">Alkaliphilus metalliredigens (strain QYMF)</name>
    <dbReference type="NCBI Taxonomy" id="293826"/>
    <lineage>
        <taxon>Bacteria</taxon>
        <taxon>Bacillati</taxon>
        <taxon>Bacillota</taxon>
        <taxon>Clostridia</taxon>
        <taxon>Peptostreptococcales</taxon>
        <taxon>Natronincolaceae</taxon>
        <taxon>Alkaliphilus</taxon>
    </lineage>
</organism>
<gene>
    <name evidence="2" type="ordered locus">Amet_0395</name>
    <name evidence="3" type="ordered locus">Amet_1933</name>
    <name evidence="4" type="ordered locus">Amet_4387</name>
</gene>